<keyword evidence="1" id="KW-1185">Reference proteome</keyword>
<evidence type="ECO:0000313" key="2">
    <source>
        <dbReference type="WBParaSite" id="ACAC_0000471101-mRNA-1"/>
    </source>
</evidence>
<dbReference type="WBParaSite" id="ACAC_0000471101-mRNA-1">
    <property type="protein sequence ID" value="ACAC_0000471101-mRNA-1"/>
    <property type="gene ID" value="ACAC_0000471101"/>
</dbReference>
<proteinExistence type="predicted"/>
<evidence type="ECO:0000313" key="1">
    <source>
        <dbReference type="Proteomes" id="UP000035642"/>
    </source>
</evidence>
<reference evidence="2" key="2">
    <citation type="submission" date="2017-02" db="UniProtKB">
        <authorList>
            <consortium name="WormBaseParasite"/>
        </authorList>
    </citation>
    <scope>IDENTIFICATION</scope>
</reference>
<dbReference type="AlphaFoldDB" id="A0A0K0D3R6"/>
<dbReference type="Proteomes" id="UP000035642">
    <property type="component" value="Unassembled WGS sequence"/>
</dbReference>
<organism evidence="1 2">
    <name type="scientific">Angiostrongylus cantonensis</name>
    <name type="common">Rat lungworm</name>
    <dbReference type="NCBI Taxonomy" id="6313"/>
    <lineage>
        <taxon>Eukaryota</taxon>
        <taxon>Metazoa</taxon>
        <taxon>Ecdysozoa</taxon>
        <taxon>Nematoda</taxon>
        <taxon>Chromadorea</taxon>
        <taxon>Rhabditida</taxon>
        <taxon>Rhabditina</taxon>
        <taxon>Rhabditomorpha</taxon>
        <taxon>Strongyloidea</taxon>
        <taxon>Metastrongylidae</taxon>
        <taxon>Angiostrongylus</taxon>
    </lineage>
</organism>
<name>A0A0K0D3R6_ANGCA</name>
<protein>
    <submittedName>
        <fullName evidence="2">Secreted protein</fullName>
    </submittedName>
</protein>
<sequence>MASASRSQIHSLNHPLVVCVTNNAILSLALSDRKHESVPDDETADEQTIIEQMHGRRRVWAVFAILRRIAASLCWQIGPTATSRSICRLINTRWSEVGRQWRQTGRKSFTV</sequence>
<accession>A0A0K0D3R6</accession>
<reference evidence="1" key="1">
    <citation type="submission" date="2012-09" db="EMBL/GenBank/DDBJ databases">
        <authorList>
            <person name="Martin A.A."/>
        </authorList>
    </citation>
    <scope>NUCLEOTIDE SEQUENCE</scope>
</reference>